<organism evidence="1 2">
    <name type="scientific">Alkalibacter rhizosphaerae</name>
    <dbReference type="NCBI Taxonomy" id="2815577"/>
    <lineage>
        <taxon>Bacteria</taxon>
        <taxon>Bacillati</taxon>
        <taxon>Bacillota</taxon>
        <taxon>Clostridia</taxon>
        <taxon>Eubacteriales</taxon>
        <taxon>Eubacteriaceae</taxon>
        <taxon>Alkalibacter</taxon>
    </lineage>
</organism>
<dbReference type="Proteomes" id="UP000663499">
    <property type="component" value="Chromosome"/>
</dbReference>
<dbReference type="RefSeq" id="WP_207299424.1">
    <property type="nucleotide sequence ID" value="NZ_CP071444.1"/>
</dbReference>
<name>A0A974XDY0_9FIRM</name>
<dbReference type="EMBL" id="CP071444">
    <property type="protein sequence ID" value="QSX08082.1"/>
    <property type="molecule type" value="Genomic_DNA"/>
</dbReference>
<accession>A0A974XDY0</accession>
<proteinExistence type="predicted"/>
<keyword evidence="2" id="KW-1185">Reference proteome</keyword>
<dbReference type="KEGG" id="alka:J0B03_09795"/>
<reference evidence="1" key="1">
    <citation type="submission" date="2021-03" db="EMBL/GenBank/DDBJ databases">
        <title>Alkalibacter marinus sp. nov., isolated from tidal flat sediment.</title>
        <authorList>
            <person name="Namirimu T."/>
            <person name="Yang J.-A."/>
            <person name="Yang S.-H."/>
            <person name="Kim Y.-J."/>
            <person name="Kwon K.K."/>
        </authorList>
    </citation>
    <scope>NUCLEOTIDE SEQUENCE</scope>
    <source>
        <strain evidence="1">ES005</strain>
    </source>
</reference>
<sequence>MTTERLKTYSIEYLVQFVEMAQSKRSRINVLTPAGLIEGKIMMIEDDTSGIFPDFIKGMLHYYEKEYDLDDPFMDKQKNTFITFENAVLKSGGVETNLKYLIVYLDEIVGIALSEKID</sequence>
<gene>
    <name evidence="1" type="ORF">J0B03_09795</name>
</gene>
<evidence type="ECO:0000313" key="1">
    <source>
        <dbReference type="EMBL" id="QSX08082.1"/>
    </source>
</evidence>
<evidence type="ECO:0000313" key="2">
    <source>
        <dbReference type="Proteomes" id="UP000663499"/>
    </source>
</evidence>
<dbReference type="AlphaFoldDB" id="A0A974XDY0"/>
<protein>
    <submittedName>
        <fullName evidence="1">Uncharacterized protein</fullName>
    </submittedName>
</protein>